<evidence type="ECO:0000259" key="3">
    <source>
        <dbReference type="PROSITE" id="PS50198"/>
    </source>
</evidence>
<organism evidence="4 5">
    <name type="scientific">Kineothrix sedimenti</name>
    <dbReference type="NCBI Taxonomy" id="3123317"/>
    <lineage>
        <taxon>Bacteria</taxon>
        <taxon>Bacillati</taxon>
        <taxon>Bacillota</taxon>
        <taxon>Clostridia</taxon>
        <taxon>Lachnospirales</taxon>
        <taxon>Lachnospiraceae</taxon>
        <taxon>Kineothrix</taxon>
    </lineage>
</organism>
<name>A0ABZ3ES84_9FIRM</name>
<dbReference type="GO" id="GO:0003755">
    <property type="term" value="F:peptidyl-prolyl cis-trans isomerase activity"/>
    <property type="evidence" value="ECO:0007669"/>
    <property type="project" value="UniProtKB-EC"/>
</dbReference>
<keyword evidence="1" id="KW-0697">Rotamase</keyword>
<evidence type="ECO:0000313" key="4">
    <source>
        <dbReference type="EMBL" id="XAH73088.1"/>
    </source>
</evidence>
<accession>A0ABZ3ES84</accession>
<dbReference type="PANTHER" id="PTHR47245">
    <property type="entry name" value="PEPTIDYLPROLYL ISOMERASE"/>
    <property type="match status" value="1"/>
</dbReference>
<dbReference type="Gene3D" id="3.10.50.40">
    <property type="match status" value="1"/>
</dbReference>
<dbReference type="PROSITE" id="PS51257">
    <property type="entry name" value="PROKAR_LIPOPROTEIN"/>
    <property type="match status" value="1"/>
</dbReference>
<dbReference type="InterPro" id="IPR000297">
    <property type="entry name" value="PPIase_PpiC"/>
</dbReference>
<sequence>MSEKQSWKRAAAVLLMICLAGLASACGNKDENGTKVVLTTGFSKDEIFRIETISCKLPEIMVYLTNSQNQYEGVFGSSIWDADIEGTTLEQNVKDTALARIAQIKTMNLLAEQHGVELSEQEMEQVAEAAGIYYNSLNDKEKELMGVTEETISTLYSEYALANKVYSYIIKDINPEISDDEARTITVQHILIKTYALDGTGAKIEYTQTAKDDAYAKAQEVLKLAQEGTDFEELIEKYSEDNKGTYSFGKGDMEKSFEDAAFNLETGEISSIVETEYGYHIIKCISTFNREETDANKVKIVEERKTEVFGQEYDTFVGTLTRNLNESLWNSVTFIHDPEVKTSSFFDIYGQYFKE</sequence>
<dbReference type="EC" id="5.2.1.8" evidence="4"/>
<evidence type="ECO:0000256" key="1">
    <source>
        <dbReference type="PROSITE-ProRule" id="PRU00278"/>
    </source>
</evidence>
<dbReference type="PANTHER" id="PTHR47245:SF2">
    <property type="entry name" value="PEPTIDYL-PROLYL CIS-TRANS ISOMERASE HP_0175-RELATED"/>
    <property type="match status" value="1"/>
</dbReference>
<dbReference type="Pfam" id="PF00639">
    <property type="entry name" value="Rotamase"/>
    <property type="match status" value="1"/>
</dbReference>
<evidence type="ECO:0000313" key="5">
    <source>
        <dbReference type="Proteomes" id="UP001451571"/>
    </source>
</evidence>
<keyword evidence="1 4" id="KW-0413">Isomerase</keyword>
<evidence type="ECO:0000256" key="2">
    <source>
        <dbReference type="SAM" id="SignalP"/>
    </source>
</evidence>
<dbReference type="Proteomes" id="UP001451571">
    <property type="component" value="Chromosome"/>
</dbReference>
<feature type="chain" id="PRO_5047393189" evidence="2">
    <location>
        <begin position="26"/>
        <end position="355"/>
    </location>
</feature>
<keyword evidence="2" id="KW-0732">Signal</keyword>
<feature type="domain" description="PpiC" evidence="3">
    <location>
        <begin position="182"/>
        <end position="286"/>
    </location>
</feature>
<reference evidence="4 5" key="1">
    <citation type="submission" date="2024-02" db="EMBL/GenBank/DDBJ databases">
        <title>Bacterial strain from lacustrine sediment.</title>
        <authorList>
            <person name="Petit C."/>
            <person name="Fadhlaoui K."/>
        </authorList>
    </citation>
    <scope>NUCLEOTIDE SEQUENCE [LARGE SCALE GENOMIC DNA]</scope>
    <source>
        <strain evidence="4 5">IPX-CK</strain>
    </source>
</reference>
<dbReference type="InterPro" id="IPR046357">
    <property type="entry name" value="PPIase_dom_sf"/>
</dbReference>
<feature type="signal peptide" evidence="2">
    <location>
        <begin position="1"/>
        <end position="25"/>
    </location>
</feature>
<protein>
    <submittedName>
        <fullName evidence="4">Peptidylprolyl isomerase</fullName>
        <ecNumber evidence="4">5.2.1.8</ecNumber>
    </submittedName>
</protein>
<dbReference type="EMBL" id="CP146256">
    <property type="protein sequence ID" value="XAH73088.1"/>
    <property type="molecule type" value="Genomic_DNA"/>
</dbReference>
<dbReference type="PROSITE" id="PS50198">
    <property type="entry name" value="PPIC_PPIASE_2"/>
    <property type="match status" value="1"/>
</dbReference>
<dbReference type="SUPFAM" id="SSF54534">
    <property type="entry name" value="FKBP-like"/>
    <property type="match status" value="1"/>
</dbReference>
<gene>
    <name evidence="4" type="ORF">V6984_16485</name>
</gene>
<keyword evidence="5" id="KW-1185">Reference proteome</keyword>
<dbReference type="InterPro" id="IPR050245">
    <property type="entry name" value="PrsA_foldase"/>
</dbReference>
<proteinExistence type="predicted"/>
<dbReference type="RefSeq" id="WP_342756696.1">
    <property type="nucleotide sequence ID" value="NZ_CP146256.1"/>
</dbReference>